<keyword evidence="4 5" id="KW-0963">Cytoplasm</keyword>
<dbReference type="InterPro" id="IPR003783">
    <property type="entry name" value="Regulatory_RecX"/>
</dbReference>
<evidence type="ECO:0000256" key="2">
    <source>
        <dbReference type="ARBA" id="ARBA00009695"/>
    </source>
</evidence>
<comment type="similarity">
    <text evidence="2 5">Belongs to the RecX family.</text>
</comment>
<dbReference type="InterPro" id="IPR053925">
    <property type="entry name" value="RecX_HTH_3rd"/>
</dbReference>
<feature type="domain" description="RecX second three-helical" evidence="6">
    <location>
        <begin position="62"/>
        <end position="103"/>
    </location>
</feature>
<feature type="domain" description="RecX third three-helical" evidence="7">
    <location>
        <begin position="109"/>
        <end position="156"/>
    </location>
</feature>
<dbReference type="RefSeq" id="WP_106295638.1">
    <property type="nucleotide sequence ID" value="NZ_PVTH01000017.1"/>
</dbReference>
<comment type="caution">
    <text evidence="9">The sequence shown here is derived from an EMBL/GenBank/DDBJ whole genome shotgun (WGS) entry which is preliminary data.</text>
</comment>
<dbReference type="GO" id="GO:0005737">
    <property type="term" value="C:cytoplasm"/>
    <property type="evidence" value="ECO:0007669"/>
    <property type="project" value="UniProtKB-SubCell"/>
</dbReference>
<dbReference type="InterPro" id="IPR036388">
    <property type="entry name" value="WH-like_DNA-bd_sf"/>
</dbReference>
<dbReference type="InterPro" id="IPR053926">
    <property type="entry name" value="RecX_HTH_1st"/>
</dbReference>
<comment type="function">
    <text evidence="5">Modulates RecA activity.</text>
</comment>
<evidence type="ECO:0000259" key="6">
    <source>
        <dbReference type="Pfam" id="PF02631"/>
    </source>
</evidence>
<dbReference type="EMBL" id="PVTH01000017">
    <property type="protein sequence ID" value="PRY48016.1"/>
    <property type="molecule type" value="Genomic_DNA"/>
</dbReference>
<keyword evidence="10" id="KW-1185">Reference proteome</keyword>
<evidence type="ECO:0000256" key="3">
    <source>
        <dbReference type="ARBA" id="ARBA00018111"/>
    </source>
</evidence>
<dbReference type="Gene3D" id="1.10.10.10">
    <property type="entry name" value="Winged helix-like DNA-binding domain superfamily/Winged helix DNA-binding domain"/>
    <property type="match status" value="2"/>
</dbReference>
<sequence>MDFEKPVKKILDKKTALAKAEHYCAYQERSQQEVRNRLYDYGLRSDEVEELISDLIQNNFLNEERFARSYALGKFRMKQWGRIKIKMGLKAKKVSDKLIVKALKELDDDDYMDTLSAVLTKKAAQIREPDSFKRKNKLVQYGLMRGYENDLIFDVLKSNELL</sequence>
<dbReference type="Pfam" id="PF21982">
    <property type="entry name" value="RecX_HTH1"/>
    <property type="match status" value="1"/>
</dbReference>
<protein>
    <recommendedName>
        <fullName evidence="3 5">Regulatory protein RecX</fullName>
    </recommendedName>
</protein>
<feature type="domain" description="RecX first three-helical" evidence="8">
    <location>
        <begin position="16"/>
        <end position="55"/>
    </location>
</feature>
<evidence type="ECO:0000313" key="10">
    <source>
        <dbReference type="Proteomes" id="UP000238034"/>
    </source>
</evidence>
<dbReference type="Pfam" id="PF21981">
    <property type="entry name" value="RecX_HTH3"/>
    <property type="match status" value="1"/>
</dbReference>
<proteinExistence type="inferred from homology"/>
<evidence type="ECO:0000259" key="7">
    <source>
        <dbReference type="Pfam" id="PF21981"/>
    </source>
</evidence>
<dbReference type="OrthoDB" id="1523826at2"/>
<dbReference type="HAMAP" id="MF_01114">
    <property type="entry name" value="RecX"/>
    <property type="match status" value="1"/>
</dbReference>
<evidence type="ECO:0000259" key="8">
    <source>
        <dbReference type="Pfam" id="PF21982"/>
    </source>
</evidence>
<evidence type="ECO:0000256" key="5">
    <source>
        <dbReference type="HAMAP-Rule" id="MF_01114"/>
    </source>
</evidence>
<dbReference type="PANTHER" id="PTHR33602">
    <property type="entry name" value="REGULATORY PROTEIN RECX FAMILY PROTEIN"/>
    <property type="match status" value="1"/>
</dbReference>
<gene>
    <name evidence="5" type="primary">recX</name>
    <name evidence="9" type="ORF">B0I27_1173</name>
</gene>
<comment type="subcellular location">
    <subcellularLocation>
        <location evidence="1 5">Cytoplasm</location>
    </subcellularLocation>
</comment>
<dbReference type="InterPro" id="IPR053924">
    <property type="entry name" value="RecX_HTH_2nd"/>
</dbReference>
<reference evidence="9 10" key="1">
    <citation type="submission" date="2018-03" db="EMBL/GenBank/DDBJ databases">
        <title>Genomic Encyclopedia of Type Strains, Phase III (KMG-III): the genomes of soil and plant-associated and newly described type strains.</title>
        <authorList>
            <person name="Whitman W."/>
        </authorList>
    </citation>
    <scope>NUCLEOTIDE SEQUENCE [LARGE SCALE GENOMIC DNA]</scope>
    <source>
        <strain evidence="9 10">CGMCC 1.9313</strain>
    </source>
</reference>
<dbReference type="PANTHER" id="PTHR33602:SF1">
    <property type="entry name" value="REGULATORY PROTEIN RECX FAMILY PROTEIN"/>
    <property type="match status" value="1"/>
</dbReference>
<dbReference type="GO" id="GO:0006282">
    <property type="term" value="P:regulation of DNA repair"/>
    <property type="evidence" value="ECO:0007669"/>
    <property type="project" value="UniProtKB-UniRule"/>
</dbReference>
<dbReference type="Pfam" id="PF02631">
    <property type="entry name" value="RecX_HTH2"/>
    <property type="match status" value="1"/>
</dbReference>
<name>A0A2T0TQR8_9SPHI</name>
<accession>A0A2T0TQR8</accession>
<evidence type="ECO:0000313" key="9">
    <source>
        <dbReference type="EMBL" id="PRY48016.1"/>
    </source>
</evidence>
<dbReference type="Proteomes" id="UP000238034">
    <property type="component" value="Unassembled WGS sequence"/>
</dbReference>
<dbReference type="AlphaFoldDB" id="A0A2T0TQR8"/>
<evidence type="ECO:0000256" key="4">
    <source>
        <dbReference type="ARBA" id="ARBA00022490"/>
    </source>
</evidence>
<organism evidence="9 10">
    <name type="scientific">Arcticibacter pallidicorallinus</name>
    <dbReference type="NCBI Taxonomy" id="1259464"/>
    <lineage>
        <taxon>Bacteria</taxon>
        <taxon>Pseudomonadati</taxon>
        <taxon>Bacteroidota</taxon>
        <taxon>Sphingobacteriia</taxon>
        <taxon>Sphingobacteriales</taxon>
        <taxon>Sphingobacteriaceae</taxon>
        <taxon>Arcticibacter</taxon>
    </lineage>
</organism>
<evidence type="ECO:0000256" key="1">
    <source>
        <dbReference type="ARBA" id="ARBA00004496"/>
    </source>
</evidence>